<dbReference type="EMBL" id="CP039852">
    <property type="protein sequence ID" value="QCZ92131.1"/>
    <property type="molecule type" value="Genomic_DNA"/>
</dbReference>
<dbReference type="Pfam" id="PF10509">
    <property type="entry name" value="GalKase_gal_bdg"/>
    <property type="match status" value="1"/>
</dbReference>
<dbReference type="OrthoDB" id="250531at2"/>
<dbReference type="Gene3D" id="3.30.70.890">
    <property type="entry name" value="GHMP kinase, C-terminal domain"/>
    <property type="match status" value="1"/>
</dbReference>
<dbReference type="InterPro" id="IPR019741">
    <property type="entry name" value="Galactokinase_CS"/>
</dbReference>
<evidence type="ECO:0000256" key="3">
    <source>
        <dbReference type="ARBA" id="ARBA00022679"/>
    </source>
</evidence>
<evidence type="ECO:0000256" key="5">
    <source>
        <dbReference type="ARBA" id="ARBA00022741"/>
    </source>
</evidence>
<accession>A0A5B7Y913</accession>
<evidence type="ECO:0000259" key="13">
    <source>
        <dbReference type="Pfam" id="PF00288"/>
    </source>
</evidence>
<dbReference type="InterPro" id="IPR000705">
    <property type="entry name" value="Galactokinase"/>
</dbReference>
<dbReference type="PRINTS" id="PR00473">
    <property type="entry name" value="GALCTOKINASE"/>
</dbReference>
<dbReference type="NCBIfam" id="NF003472">
    <property type="entry name" value="PRK05101.1"/>
    <property type="match status" value="1"/>
</dbReference>
<comment type="similarity">
    <text evidence="1 11">Belongs to the GHMP kinase family. GalK subfamily.</text>
</comment>
<dbReference type="InterPro" id="IPR006206">
    <property type="entry name" value="Mevalonate/galactokinase"/>
</dbReference>
<comment type="subcellular location">
    <subcellularLocation>
        <location evidence="11">Cytoplasm</location>
    </subcellularLocation>
</comment>
<dbReference type="FunFam" id="3.30.230.10:FF:000017">
    <property type="entry name" value="Galactokinase"/>
    <property type="match status" value="1"/>
</dbReference>
<dbReference type="PROSITE" id="PS00627">
    <property type="entry name" value="GHMP_KINASES_ATP"/>
    <property type="match status" value="1"/>
</dbReference>
<dbReference type="Proteomes" id="UP000304912">
    <property type="component" value="Chromosome"/>
</dbReference>
<evidence type="ECO:0000256" key="9">
    <source>
        <dbReference type="ARBA" id="ARBA00023144"/>
    </source>
</evidence>
<gene>
    <name evidence="11 16" type="primary">galK</name>
    <name evidence="16" type="ORF">FBQ74_00970</name>
</gene>
<dbReference type="Gene3D" id="3.30.230.10">
    <property type="match status" value="1"/>
</dbReference>
<dbReference type="GO" id="GO:0005829">
    <property type="term" value="C:cytosol"/>
    <property type="evidence" value="ECO:0007669"/>
    <property type="project" value="TreeGrafter"/>
</dbReference>
<dbReference type="Pfam" id="PF08544">
    <property type="entry name" value="GHMP_kinases_C"/>
    <property type="match status" value="1"/>
</dbReference>
<feature type="domain" description="GHMP kinase C-terminal" evidence="14">
    <location>
        <begin position="276"/>
        <end position="359"/>
    </location>
</feature>
<dbReference type="KEGG" id="salk:FBQ74_00970"/>
<feature type="binding site" evidence="11">
    <location>
        <position position="160"/>
    </location>
    <ligand>
        <name>Mg(2+)</name>
        <dbReference type="ChEBI" id="CHEBI:18420"/>
    </ligand>
</feature>
<keyword evidence="4 11" id="KW-0479">Metal-binding</keyword>
<dbReference type="AlphaFoldDB" id="A0A5B7Y913"/>
<evidence type="ECO:0000256" key="6">
    <source>
        <dbReference type="ARBA" id="ARBA00022777"/>
    </source>
</evidence>
<dbReference type="FunFam" id="3.30.70.890:FF:000001">
    <property type="entry name" value="Galactokinase"/>
    <property type="match status" value="1"/>
</dbReference>
<dbReference type="InterPro" id="IPR006204">
    <property type="entry name" value="GHMP_kinase_N_dom"/>
</dbReference>
<dbReference type="PANTHER" id="PTHR10457">
    <property type="entry name" value="MEVALONATE KINASE/GALACTOKINASE"/>
    <property type="match status" value="1"/>
</dbReference>
<dbReference type="GO" id="GO:0004335">
    <property type="term" value="F:galactokinase activity"/>
    <property type="evidence" value="ECO:0007669"/>
    <property type="project" value="UniProtKB-UniRule"/>
</dbReference>
<evidence type="ECO:0000256" key="7">
    <source>
        <dbReference type="ARBA" id="ARBA00022840"/>
    </source>
</evidence>
<evidence type="ECO:0000256" key="1">
    <source>
        <dbReference type="ARBA" id="ARBA00006566"/>
    </source>
</evidence>
<dbReference type="GO" id="GO:0005524">
    <property type="term" value="F:ATP binding"/>
    <property type="evidence" value="ECO:0007669"/>
    <property type="project" value="UniProtKB-UniRule"/>
</dbReference>
<keyword evidence="10 11" id="KW-0119">Carbohydrate metabolism</keyword>
<organism evidence="16 17">
    <name type="scientific">Salinimonas iocasae</name>
    <dbReference type="NCBI Taxonomy" id="2572577"/>
    <lineage>
        <taxon>Bacteria</taxon>
        <taxon>Pseudomonadati</taxon>
        <taxon>Pseudomonadota</taxon>
        <taxon>Gammaproteobacteria</taxon>
        <taxon>Alteromonadales</taxon>
        <taxon>Alteromonadaceae</taxon>
        <taxon>Alteromonas/Salinimonas group</taxon>
        <taxon>Salinimonas</taxon>
    </lineage>
</organism>
<keyword evidence="7 11" id="KW-0067">ATP-binding</keyword>
<dbReference type="InterPro" id="IPR019539">
    <property type="entry name" value="GalKase_N"/>
</dbReference>
<comment type="caution">
    <text evidence="11">Lacks conserved residue(s) required for the propagation of feature annotation.</text>
</comment>
<dbReference type="PANTHER" id="PTHR10457:SF7">
    <property type="entry name" value="GALACTOKINASE-RELATED"/>
    <property type="match status" value="1"/>
</dbReference>
<feature type="binding site" evidence="11">
    <location>
        <position position="128"/>
    </location>
    <ligand>
        <name>Mg(2+)</name>
        <dbReference type="ChEBI" id="CHEBI:18420"/>
    </ligand>
</feature>
<dbReference type="NCBIfam" id="TIGR00131">
    <property type="entry name" value="gal_kin"/>
    <property type="match status" value="1"/>
</dbReference>
<comment type="function">
    <text evidence="11">Catalyzes the transfer of the gamma-phosphate of ATP to D-galactose to form alpha-D-galactose-1-phosphate (Gal-1-P).</text>
</comment>
<comment type="pathway">
    <text evidence="11">Carbohydrate metabolism; galactose metabolism.</text>
</comment>
<keyword evidence="8 11" id="KW-0460">Magnesium</keyword>
<evidence type="ECO:0000259" key="15">
    <source>
        <dbReference type="Pfam" id="PF10509"/>
    </source>
</evidence>
<evidence type="ECO:0000256" key="12">
    <source>
        <dbReference type="NCBIfam" id="TIGR00131"/>
    </source>
</evidence>
<dbReference type="InterPro" id="IPR013750">
    <property type="entry name" value="GHMP_kinase_C_dom"/>
</dbReference>
<evidence type="ECO:0000256" key="4">
    <source>
        <dbReference type="ARBA" id="ARBA00022723"/>
    </source>
</evidence>
<dbReference type="InterPro" id="IPR006203">
    <property type="entry name" value="GHMP_knse_ATP-bd_CS"/>
</dbReference>
<proteinExistence type="inferred from homology"/>
<protein>
    <recommendedName>
        <fullName evidence="11 12">Galactokinase</fullName>
        <ecNumber evidence="11 12">2.7.1.6</ecNumber>
    </recommendedName>
    <alternativeName>
        <fullName evidence="11">Galactose kinase</fullName>
    </alternativeName>
</protein>
<dbReference type="InterPro" id="IPR014721">
    <property type="entry name" value="Ribsml_uS5_D2-typ_fold_subgr"/>
</dbReference>
<evidence type="ECO:0000313" key="17">
    <source>
        <dbReference type="Proteomes" id="UP000304912"/>
    </source>
</evidence>
<feature type="domain" description="Galactokinase N-terminal" evidence="15">
    <location>
        <begin position="9"/>
        <end position="56"/>
    </location>
</feature>
<dbReference type="Pfam" id="PF00288">
    <property type="entry name" value="GHMP_kinases_N"/>
    <property type="match status" value="1"/>
</dbReference>
<dbReference type="PROSITE" id="PS00106">
    <property type="entry name" value="GALACTOKINASE"/>
    <property type="match status" value="1"/>
</dbReference>
<dbReference type="InterPro" id="IPR036554">
    <property type="entry name" value="GHMP_kinase_C_sf"/>
</dbReference>
<reference evidence="16 17" key="1">
    <citation type="submission" date="2019-04" db="EMBL/GenBank/DDBJ databases">
        <title>Salinimonas iocasae sp. nov., a halophilic bacterium isolated from the outer tube casing of tubeworms in Okinawa Trough.</title>
        <authorList>
            <person name="Zhang H."/>
            <person name="Wang H."/>
            <person name="Li C."/>
        </authorList>
    </citation>
    <scope>NUCLEOTIDE SEQUENCE [LARGE SCALE GENOMIC DNA]</scope>
    <source>
        <strain evidence="16 17">KX18D6</strain>
    </source>
</reference>
<feature type="binding site" evidence="11">
    <location>
        <position position="221"/>
    </location>
    <ligand>
        <name>substrate</name>
    </ligand>
</feature>
<dbReference type="RefSeq" id="WP_139754894.1">
    <property type="nucleotide sequence ID" value="NZ_CP039852.1"/>
</dbReference>
<keyword evidence="17" id="KW-1185">Reference proteome</keyword>
<dbReference type="UniPathway" id="UPA00214"/>
<feature type="site" description="Transition state stabilizer" evidence="11">
    <location>
        <position position="27"/>
    </location>
</feature>
<keyword evidence="3 11" id="KW-0808">Transferase</keyword>
<keyword evidence="2 11" id="KW-0963">Cytoplasm</keyword>
<dbReference type="PRINTS" id="PR00959">
    <property type="entry name" value="MEVGALKINASE"/>
</dbReference>
<keyword evidence="6 11" id="KW-0418">Kinase</keyword>
<evidence type="ECO:0000256" key="10">
    <source>
        <dbReference type="ARBA" id="ARBA00023277"/>
    </source>
</evidence>
<dbReference type="EC" id="2.7.1.6" evidence="11 12"/>
<evidence type="ECO:0000256" key="11">
    <source>
        <dbReference type="HAMAP-Rule" id="MF_00246"/>
    </source>
</evidence>
<comment type="catalytic activity">
    <reaction evidence="11">
        <text>alpha-D-galactose + ATP = alpha-D-galactose 1-phosphate + ADP + H(+)</text>
        <dbReference type="Rhea" id="RHEA:13553"/>
        <dbReference type="ChEBI" id="CHEBI:15378"/>
        <dbReference type="ChEBI" id="CHEBI:28061"/>
        <dbReference type="ChEBI" id="CHEBI:30616"/>
        <dbReference type="ChEBI" id="CHEBI:58336"/>
        <dbReference type="ChEBI" id="CHEBI:456216"/>
        <dbReference type="EC" id="2.7.1.6"/>
    </reaction>
</comment>
<feature type="binding site" evidence="11">
    <location>
        <begin position="33"/>
        <end position="36"/>
    </location>
    <ligand>
        <name>substrate</name>
    </ligand>
</feature>
<keyword evidence="9 11" id="KW-0299">Galactose metabolism</keyword>
<evidence type="ECO:0000256" key="8">
    <source>
        <dbReference type="ARBA" id="ARBA00022842"/>
    </source>
</evidence>
<feature type="active site" description="Proton acceptor" evidence="11">
    <location>
        <position position="172"/>
    </location>
</feature>
<name>A0A5B7Y913_9ALTE</name>
<dbReference type="SUPFAM" id="SSF55060">
    <property type="entry name" value="GHMP Kinase, C-terminal domain"/>
    <property type="match status" value="1"/>
</dbReference>
<dbReference type="SUPFAM" id="SSF54211">
    <property type="entry name" value="Ribosomal protein S5 domain 2-like"/>
    <property type="match status" value="1"/>
</dbReference>
<evidence type="ECO:0000259" key="14">
    <source>
        <dbReference type="Pfam" id="PF08544"/>
    </source>
</evidence>
<dbReference type="GO" id="GO:0000287">
    <property type="term" value="F:magnesium ion binding"/>
    <property type="evidence" value="ECO:0007669"/>
    <property type="project" value="UniProtKB-UniRule"/>
</dbReference>
<feature type="binding site" evidence="11">
    <location>
        <begin position="122"/>
        <end position="128"/>
    </location>
    <ligand>
        <name>ATP</name>
        <dbReference type="ChEBI" id="CHEBI:30616"/>
    </ligand>
</feature>
<dbReference type="HAMAP" id="MF_00246">
    <property type="entry name" value="Galactokinase"/>
    <property type="match status" value="1"/>
</dbReference>
<evidence type="ECO:0000256" key="2">
    <source>
        <dbReference type="ARBA" id="ARBA00022490"/>
    </source>
</evidence>
<feature type="domain" description="GHMP kinase N-terminal" evidence="13">
    <location>
        <begin position="92"/>
        <end position="179"/>
    </location>
</feature>
<dbReference type="InterPro" id="IPR020568">
    <property type="entry name" value="Ribosomal_Su5_D2-typ_SF"/>
</dbReference>
<sequence>MKSEALADKFLRCYGHAPASVAHAPGRVNLIGEHTDYNGGFVLPVAINFGTTVAASAREDDLVDIVALDIDEARNQFELDNITYDDTQSWANYVRGVFKILRHRYPAVRGVNLMVTGDVPQGAGLSSSASFEIALIRVLTQLFNLPVDGIEAAKIGQKAENAFVGCACGIMDQLISAKGKQGHAMLLDCAALSIAHTPVPESLAIIIINSNVRRGLVDSAYNTRRKQCEEAADVLGLTTLRDASMTMLDASKSRTSEVVYRRARHVITENARTEAMFEALQSEDMTVISELMAQSHNSMRDDFEITVPEIDYLVELVGEQIKESGGVRMTGGGFGGCVVALVPKNRVLDVTNAVNKFYHARTGLKQTVYVCSAESGAFA</sequence>
<keyword evidence="5 11" id="KW-0547">Nucleotide-binding</keyword>
<evidence type="ECO:0000313" key="16">
    <source>
        <dbReference type="EMBL" id="QCZ92131.1"/>
    </source>
</evidence>
<dbReference type="InterPro" id="IPR022963">
    <property type="entry name" value="Galactokinase_bac"/>
</dbReference>
<dbReference type="PIRSF" id="PIRSF000530">
    <property type="entry name" value="Galactokinase"/>
    <property type="match status" value="1"/>
</dbReference>
<dbReference type="GO" id="GO:0006012">
    <property type="term" value="P:galactose metabolic process"/>
    <property type="evidence" value="ECO:0007669"/>
    <property type="project" value="UniProtKB-UniRule"/>
</dbReference>